<dbReference type="AlphaFoldDB" id="A0A5D5AL65"/>
<gene>
    <name evidence="2" type="ORF">FYC77_11775</name>
</gene>
<feature type="transmembrane region" description="Helical" evidence="1">
    <location>
        <begin position="82"/>
        <end position="101"/>
    </location>
</feature>
<sequence length="224" mass="23191">MNGSELTVEGGSLAAGLLAMSLAMATIIIGIWVTYVASQGYRQSGDRPALFLAAGIALAFAVHTFARIVFPTAGAVSPLTDTAAVTIQIVGLGFILYAVYGRPEHADVRILGAVMLGGIFVFLTPIIAVERTVVDPTTAEDGVNGLAAVIGGFVATQAYRGYRRYNSRPMLLLAAGVLLLTVGSFVGAIMVDTFSEASDAGVLAVVGVTELTGLVLILRSLTRD</sequence>
<feature type="transmembrane region" description="Helical" evidence="1">
    <location>
        <begin position="49"/>
        <end position="70"/>
    </location>
</feature>
<organism evidence="2 3">
    <name type="scientific">Natrialba swarupiae</name>
    <dbReference type="NCBI Taxonomy" id="2448032"/>
    <lineage>
        <taxon>Archaea</taxon>
        <taxon>Methanobacteriati</taxon>
        <taxon>Methanobacteriota</taxon>
        <taxon>Stenosarchaea group</taxon>
        <taxon>Halobacteria</taxon>
        <taxon>Halobacteriales</taxon>
        <taxon>Natrialbaceae</taxon>
        <taxon>Natrialba</taxon>
    </lineage>
</organism>
<accession>A0A5D5AL65</accession>
<reference evidence="2 3" key="1">
    <citation type="submission" date="2019-08" db="EMBL/GenBank/DDBJ databases">
        <title>Archaea genome.</title>
        <authorList>
            <person name="Kajale S."/>
            <person name="Shouche Y."/>
            <person name="Deshpande N."/>
            <person name="Sharma A."/>
        </authorList>
    </citation>
    <scope>NUCLEOTIDE SEQUENCE [LARGE SCALE GENOMIC DNA]</scope>
    <source>
        <strain evidence="2 3">ESP3B_9</strain>
    </source>
</reference>
<dbReference type="Pfam" id="PF24365">
    <property type="entry name" value="DUF7521"/>
    <property type="match status" value="1"/>
</dbReference>
<dbReference type="EMBL" id="VTAW01000014">
    <property type="protein sequence ID" value="TYT61713.1"/>
    <property type="molecule type" value="Genomic_DNA"/>
</dbReference>
<comment type="caution">
    <text evidence="2">The sequence shown here is derived from an EMBL/GenBank/DDBJ whole genome shotgun (WGS) entry which is preliminary data.</text>
</comment>
<feature type="transmembrane region" description="Helical" evidence="1">
    <location>
        <begin position="12"/>
        <end position="37"/>
    </location>
</feature>
<evidence type="ECO:0000313" key="2">
    <source>
        <dbReference type="EMBL" id="TYT61713.1"/>
    </source>
</evidence>
<feature type="transmembrane region" description="Helical" evidence="1">
    <location>
        <begin position="108"/>
        <end position="129"/>
    </location>
</feature>
<evidence type="ECO:0000313" key="3">
    <source>
        <dbReference type="Proteomes" id="UP000324104"/>
    </source>
</evidence>
<keyword evidence="1" id="KW-0812">Transmembrane</keyword>
<keyword evidence="1" id="KW-0472">Membrane</keyword>
<feature type="transmembrane region" description="Helical" evidence="1">
    <location>
        <begin position="141"/>
        <end position="159"/>
    </location>
</feature>
<keyword evidence="1" id="KW-1133">Transmembrane helix</keyword>
<dbReference type="Proteomes" id="UP000324104">
    <property type="component" value="Unassembled WGS sequence"/>
</dbReference>
<dbReference type="RefSeq" id="WP_149081700.1">
    <property type="nucleotide sequence ID" value="NZ_VTAW01000014.1"/>
</dbReference>
<keyword evidence="3" id="KW-1185">Reference proteome</keyword>
<proteinExistence type="predicted"/>
<protein>
    <submittedName>
        <fullName evidence="2">Uncharacterized protein</fullName>
    </submittedName>
</protein>
<dbReference type="InterPro" id="IPR055943">
    <property type="entry name" value="DUF7521"/>
</dbReference>
<feature type="transmembrane region" description="Helical" evidence="1">
    <location>
        <begin position="197"/>
        <end position="218"/>
    </location>
</feature>
<feature type="transmembrane region" description="Helical" evidence="1">
    <location>
        <begin position="171"/>
        <end position="191"/>
    </location>
</feature>
<name>A0A5D5AL65_9EURY</name>
<evidence type="ECO:0000256" key="1">
    <source>
        <dbReference type="SAM" id="Phobius"/>
    </source>
</evidence>